<dbReference type="OrthoDB" id="9932404at2"/>
<proteinExistence type="predicted"/>
<name>A0A2T3NA51_9GAMM</name>
<protein>
    <submittedName>
        <fullName evidence="1">Uncharacterized protein</fullName>
    </submittedName>
</protein>
<dbReference type="AlphaFoldDB" id="A0A2T3NA51"/>
<evidence type="ECO:0000313" key="1">
    <source>
        <dbReference type="EMBL" id="PSW10513.1"/>
    </source>
</evidence>
<reference evidence="1 2" key="1">
    <citation type="submission" date="2018-03" db="EMBL/GenBank/DDBJ databases">
        <title>Whole genome sequencing of Histamine producing bacteria.</title>
        <authorList>
            <person name="Butler K."/>
        </authorList>
    </citation>
    <scope>NUCLEOTIDE SEQUENCE [LARGE SCALE GENOMIC DNA]</scope>
    <source>
        <strain evidence="1 2">DSM 19138</strain>
    </source>
</reference>
<comment type="caution">
    <text evidence="1">The sequence shown here is derived from an EMBL/GenBank/DDBJ whole genome shotgun (WGS) entry which is preliminary data.</text>
</comment>
<organism evidence="1 2">
    <name type="scientific">Photobacterium rosenbergii</name>
    <dbReference type="NCBI Taxonomy" id="294936"/>
    <lineage>
        <taxon>Bacteria</taxon>
        <taxon>Pseudomonadati</taxon>
        <taxon>Pseudomonadota</taxon>
        <taxon>Gammaproteobacteria</taxon>
        <taxon>Vibrionales</taxon>
        <taxon>Vibrionaceae</taxon>
        <taxon>Photobacterium</taxon>
    </lineage>
</organism>
<evidence type="ECO:0000313" key="2">
    <source>
        <dbReference type="Proteomes" id="UP000241346"/>
    </source>
</evidence>
<dbReference type="RefSeq" id="WP_107299552.1">
    <property type="nucleotide sequence ID" value="NZ_PYMB01000010.1"/>
</dbReference>
<gene>
    <name evidence="1" type="ORF">C9J01_18115</name>
</gene>
<dbReference type="Proteomes" id="UP000241346">
    <property type="component" value="Unassembled WGS sequence"/>
</dbReference>
<dbReference type="EMBL" id="PYMB01000010">
    <property type="protein sequence ID" value="PSW10513.1"/>
    <property type="molecule type" value="Genomic_DNA"/>
</dbReference>
<sequence>MLEYYGEVEVEVDGEVAHLNAQGRQLTLTVPSDRMLLALIGLYCRFPVSKATSHAPFIFDNHHLLICVSHGGSLSVTKRQSWLRVYLPYKFSLTGISWWFRHGPRFLYQFWRS</sequence>
<accession>A0A2T3NA51</accession>